<dbReference type="PANTHER" id="PTHR36766:SF73">
    <property type="entry name" value="NB-ARC DOMAIN-CONTAINING PROTEIN"/>
    <property type="match status" value="1"/>
</dbReference>
<evidence type="ECO:0000313" key="4">
    <source>
        <dbReference type="Proteomes" id="UP001231189"/>
    </source>
</evidence>
<sequence length="200" mass="22908">MYVVSDMIDEFEADTQPITQPSPRKCSFKKYLAIMIPCLTIGPKITVANRMEKMREDLEEITDQHKKFNLTKGTNASEPKLTDIRETSSIMETQIVGRTDDKNDILASLSESMTQDITILPINGIGGLGKTTLAKMVYNSSQFKEYSQVWVYVSQTFDLKNIGNSIITQLSEKEKESEYTKIQMIHPFKSFLLVRRFLLY</sequence>
<evidence type="ECO:0000313" key="3">
    <source>
        <dbReference type="EMBL" id="KAK1698402.1"/>
    </source>
</evidence>
<protein>
    <recommendedName>
        <fullName evidence="2">NB-ARC domain-containing protein</fullName>
    </recommendedName>
</protein>
<dbReference type="InterPro" id="IPR027417">
    <property type="entry name" value="P-loop_NTPase"/>
</dbReference>
<dbReference type="GO" id="GO:0043531">
    <property type="term" value="F:ADP binding"/>
    <property type="evidence" value="ECO:0007669"/>
    <property type="project" value="InterPro"/>
</dbReference>
<dbReference type="Proteomes" id="UP001231189">
    <property type="component" value="Unassembled WGS sequence"/>
</dbReference>
<gene>
    <name evidence="3" type="ORF">QYE76_015099</name>
</gene>
<keyword evidence="1" id="KW-0175">Coiled coil</keyword>
<name>A0AAD8X8W7_LOLMU</name>
<dbReference type="PANTHER" id="PTHR36766">
    <property type="entry name" value="PLANT BROAD-SPECTRUM MILDEW RESISTANCE PROTEIN RPW8"/>
    <property type="match status" value="1"/>
</dbReference>
<feature type="coiled-coil region" evidence="1">
    <location>
        <begin position="44"/>
        <end position="71"/>
    </location>
</feature>
<dbReference type="InterPro" id="IPR002182">
    <property type="entry name" value="NB-ARC"/>
</dbReference>
<dbReference type="AlphaFoldDB" id="A0AAD8X8W7"/>
<dbReference type="Gene3D" id="3.40.50.300">
    <property type="entry name" value="P-loop containing nucleotide triphosphate hydrolases"/>
    <property type="match status" value="1"/>
</dbReference>
<reference evidence="3" key="1">
    <citation type="submission" date="2023-07" db="EMBL/GenBank/DDBJ databases">
        <title>A chromosome-level genome assembly of Lolium multiflorum.</title>
        <authorList>
            <person name="Chen Y."/>
            <person name="Copetti D."/>
            <person name="Kolliker R."/>
            <person name="Studer B."/>
        </authorList>
    </citation>
    <scope>NUCLEOTIDE SEQUENCE</scope>
    <source>
        <strain evidence="3">02402/16</strain>
        <tissue evidence="3">Leaf</tissue>
    </source>
</reference>
<dbReference type="EMBL" id="JAUUTY010000001">
    <property type="protein sequence ID" value="KAK1698402.1"/>
    <property type="molecule type" value="Genomic_DNA"/>
</dbReference>
<dbReference type="SUPFAM" id="SSF52540">
    <property type="entry name" value="P-loop containing nucleoside triphosphate hydrolases"/>
    <property type="match status" value="1"/>
</dbReference>
<evidence type="ECO:0000259" key="2">
    <source>
        <dbReference type="Pfam" id="PF00931"/>
    </source>
</evidence>
<organism evidence="3 4">
    <name type="scientific">Lolium multiflorum</name>
    <name type="common">Italian ryegrass</name>
    <name type="synonym">Lolium perenne subsp. multiflorum</name>
    <dbReference type="NCBI Taxonomy" id="4521"/>
    <lineage>
        <taxon>Eukaryota</taxon>
        <taxon>Viridiplantae</taxon>
        <taxon>Streptophyta</taxon>
        <taxon>Embryophyta</taxon>
        <taxon>Tracheophyta</taxon>
        <taxon>Spermatophyta</taxon>
        <taxon>Magnoliopsida</taxon>
        <taxon>Liliopsida</taxon>
        <taxon>Poales</taxon>
        <taxon>Poaceae</taxon>
        <taxon>BOP clade</taxon>
        <taxon>Pooideae</taxon>
        <taxon>Poodae</taxon>
        <taxon>Poeae</taxon>
        <taxon>Poeae Chloroplast Group 2 (Poeae type)</taxon>
        <taxon>Loliodinae</taxon>
        <taxon>Loliinae</taxon>
        <taxon>Lolium</taxon>
    </lineage>
</organism>
<evidence type="ECO:0000256" key="1">
    <source>
        <dbReference type="SAM" id="Coils"/>
    </source>
</evidence>
<feature type="domain" description="NB-ARC" evidence="2">
    <location>
        <begin position="99"/>
        <end position="199"/>
    </location>
</feature>
<accession>A0AAD8X8W7</accession>
<comment type="caution">
    <text evidence="3">The sequence shown here is derived from an EMBL/GenBank/DDBJ whole genome shotgun (WGS) entry which is preliminary data.</text>
</comment>
<dbReference type="Pfam" id="PF00931">
    <property type="entry name" value="NB-ARC"/>
    <property type="match status" value="1"/>
</dbReference>
<proteinExistence type="predicted"/>
<keyword evidence="4" id="KW-1185">Reference proteome</keyword>